<gene>
    <name evidence="2" type="ORF">SAMN05428963_10470</name>
</gene>
<dbReference type="PROSITE" id="PS51318">
    <property type="entry name" value="TAT"/>
    <property type="match status" value="1"/>
</dbReference>
<dbReference type="Gene3D" id="3.30.70.20">
    <property type="match status" value="2"/>
</dbReference>
<dbReference type="Proteomes" id="UP000190135">
    <property type="component" value="Unassembled WGS sequence"/>
</dbReference>
<evidence type="ECO:0000313" key="2">
    <source>
        <dbReference type="EMBL" id="SJZ92895.1"/>
    </source>
</evidence>
<dbReference type="Pfam" id="PF13247">
    <property type="entry name" value="Fer4_11"/>
    <property type="match status" value="1"/>
</dbReference>
<dbReference type="AlphaFoldDB" id="A0A1T4PMT3"/>
<organism evidence="2 3">
    <name type="scientific">Consotaella salsifontis</name>
    <dbReference type="NCBI Taxonomy" id="1365950"/>
    <lineage>
        <taxon>Bacteria</taxon>
        <taxon>Pseudomonadati</taxon>
        <taxon>Pseudomonadota</taxon>
        <taxon>Alphaproteobacteria</taxon>
        <taxon>Hyphomicrobiales</taxon>
        <taxon>Aurantimonadaceae</taxon>
        <taxon>Consotaella</taxon>
    </lineage>
</organism>
<accession>A0A1T4PMT3</accession>
<proteinExistence type="predicted"/>
<evidence type="ECO:0000313" key="3">
    <source>
        <dbReference type="Proteomes" id="UP000190135"/>
    </source>
</evidence>
<dbReference type="SUPFAM" id="SSF50692">
    <property type="entry name" value="ADC-like"/>
    <property type="match status" value="1"/>
</dbReference>
<dbReference type="PANTHER" id="PTHR42783:SF3">
    <property type="entry name" value="GLUTAMATE SYNTHASE [NADPH] SMALL CHAIN-RELATED"/>
    <property type="match status" value="1"/>
</dbReference>
<protein>
    <submittedName>
        <fullName evidence="2">Prokaryotic molybdopterin-containing oxidoreductase family, iron-sulfur binding subunit</fullName>
    </submittedName>
</protein>
<dbReference type="PANTHER" id="PTHR42783">
    <property type="entry name" value="GLUTAMATE SYNTHASE [NADPH] SMALL CHAIN"/>
    <property type="match status" value="1"/>
</dbReference>
<dbReference type="Gene3D" id="2.40.40.20">
    <property type="match status" value="1"/>
</dbReference>
<reference evidence="2 3" key="1">
    <citation type="submission" date="2017-02" db="EMBL/GenBank/DDBJ databases">
        <authorList>
            <person name="Peterson S.W."/>
        </authorList>
    </citation>
    <scope>NUCLEOTIDE SEQUENCE [LARGE SCALE GENOMIC DNA]</scope>
    <source>
        <strain evidence="2 3">USBA 369</strain>
    </source>
</reference>
<dbReference type="InterPro" id="IPR009010">
    <property type="entry name" value="Asp_de-COase-like_dom_sf"/>
</dbReference>
<dbReference type="PROSITE" id="PS51379">
    <property type="entry name" value="4FE4S_FER_2"/>
    <property type="match status" value="2"/>
</dbReference>
<dbReference type="OrthoDB" id="9779457at2"/>
<feature type="domain" description="4Fe-4S ferredoxin-type" evidence="1">
    <location>
        <begin position="715"/>
        <end position="745"/>
    </location>
</feature>
<feature type="domain" description="4Fe-4S ferredoxin-type" evidence="1">
    <location>
        <begin position="770"/>
        <end position="801"/>
    </location>
</feature>
<sequence length="957" mass="103232">MTTQAPAPSIASSAAAGPTRRDALRLLALALAGSAAACSKAEDIVPLTEAPESLISGEPLRFATTLPLGGYGRGMIVTSVDGRPIKVEGNPRHPGSQGATDIFAEAEILSLYDPTRLRTPYKAGRPQSWEAFFSELSPRLDALRARGGEGLAILTGRVTSPTLLRQMEALRRLYPAMRWTRYEPIGDDNARAGARAAFGRPLDLVPHLDRCDLVLTLGADPLGAGPDQIANGSDFRKRRTVRSNARDMMRLYSIESERTLTGAMADHRLALGPEAILDVAWGLADGLDDAGTAPAASPDSRFVEALLADLDAHRGRALVLVGEGQPPELHALAHWMNARLGAFGATVDLVEPSDPIEEDHAASLSALVGDLHRGAVDTLLILSGNPVYDAPADLDFGAALDKAAFSAQLDTLPNETNARTAWRLAGSHPLEAWSDLRFRDGTASVVQPLIKPLYETRTAHDLLALLGGANGSAAYDLVRATWQPAAGAADFEAFWQNALTDGFIAGSASAPVAPPLIAAKPARPPRRESEGLTLLFRPDPTIWDGRYADNAWLQECPKPFSRYTWENVVHLSPEDARLLGIESGDEARLELGGRAIDATCWQDEAQAPGTAAITLGYGRTSASPIGLGLGANAFALRTSDTPWVAPGLRIRRIGGKGAALRTQFTLDADGRDLAPEHPLSALAALAGGEKKEPDSFYPEQPYERVAEEEKPGYAWGMVIDTTLCTGCNACVVACQAENNVPVVGPDEIARGRDMHWLRIDTYEHQEEDELRTVFEPVPCMHCEKAPCEPVCPVGASVHDHEGLNVQVYNRCVGTRFCQANCPYKVRRFNFFGYADGQEYANLGEEPAQARYNPDVTVRPRGVMEKCTYCVQRISSARREAEKENRRIADGEVTPACAGACPTQAIHFGDIGTKTSKVSALRREPQHHVLLEEVGTRPRTTYLSRIRNPNPALRGGSR</sequence>
<dbReference type="InterPro" id="IPR017896">
    <property type="entry name" value="4Fe4S_Fe-S-bd"/>
</dbReference>
<dbReference type="InterPro" id="IPR006311">
    <property type="entry name" value="TAT_signal"/>
</dbReference>
<dbReference type="EMBL" id="FUXL01000004">
    <property type="protein sequence ID" value="SJZ92895.1"/>
    <property type="molecule type" value="Genomic_DNA"/>
</dbReference>
<dbReference type="SUPFAM" id="SSF53706">
    <property type="entry name" value="Formate dehydrogenase/DMSO reductase, domains 1-3"/>
    <property type="match status" value="1"/>
</dbReference>
<dbReference type="Gene3D" id="2.20.25.90">
    <property type="entry name" value="ADC-like domains"/>
    <property type="match status" value="1"/>
</dbReference>
<evidence type="ECO:0000259" key="1">
    <source>
        <dbReference type="PROSITE" id="PS51379"/>
    </source>
</evidence>
<name>A0A1T4PMT3_9HYPH</name>
<keyword evidence="3" id="KW-1185">Reference proteome</keyword>
<dbReference type="STRING" id="1365950.SAMN05428963_10470"/>
<dbReference type="SUPFAM" id="SSF54862">
    <property type="entry name" value="4Fe-4S ferredoxins"/>
    <property type="match status" value="1"/>
</dbReference>
<dbReference type="CDD" id="cd10551">
    <property type="entry name" value="PsrB"/>
    <property type="match status" value="1"/>
</dbReference>
<dbReference type="RefSeq" id="WP_078707622.1">
    <property type="nucleotide sequence ID" value="NZ_FUXL01000004.1"/>
</dbReference>